<evidence type="ECO:0000313" key="3">
    <source>
        <dbReference type="Proteomes" id="UP000075391"/>
    </source>
</evidence>
<dbReference type="AlphaFoldDB" id="A0A150WU34"/>
<dbReference type="EMBL" id="LUKF01000003">
    <property type="protein sequence ID" value="KYG69985.1"/>
    <property type="molecule type" value="Genomic_DNA"/>
</dbReference>
<protein>
    <submittedName>
        <fullName evidence="2">Uncharacterized protein</fullName>
    </submittedName>
</protein>
<name>A0A150WU34_BDEBC</name>
<reference evidence="2 3" key="1">
    <citation type="submission" date="2016-03" db="EMBL/GenBank/DDBJ databases">
        <authorList>
            <person name="Ploux O."/>
        </authorList>
    </citation>
    <scope>NUCLEOTIDE SEQUENCE [LARGE SCALE GENOMIC DNA]</scope>
    <source>
        <strain evidence="2 3">BER2</strain>
    </source>
</reference>
<organism evidence="2 3">
    <name type="scientific">Bdellovibrio bacteriovorus</name>
    <dbReference type="NCBI Taxonomy" id="959"/>
    <lineage>
        <taxon>Bacteria</taxon>
        <taxon>Pseudomonadati</taxon>
        <taxon>Bdellovibrionota</taxon>
        <taxon>Bdellovibrionia</taxon>
        <taxon>Bdellovibrionales</taxon>
        <taxon>Pseudobdellovibrionaceae</taxon>
        <taxon>Bdellovibrio</taxon>
    </lineage>
</organism>
<proteinExistence type="predicted"/>
<accession>A0A150WU34</accession>
<feature type="transmembrane region" description="Helical" evidence="1">
    <location>
        <begin position="41"/>
        <end position="63"/>
    </location>
</feature>
<gene>
    <name evidence="2" type="ORF">AZI85_14915</name>
</gene>
<comment type="caution">
    <text evidence="2">The sequence shown here is derived from an EMBL/GenBank/DDBJ whole genome shotgun (WGS) entry which is preliminary data.</text>
</comment>
<dbReference type="Proteomes" id="UP000075391">
    <property type="component" value="Unassembled WGS sequence"/>
</dbReference>
<keyword evidence="1" id="KW-1133">Transmembrane helix</keyword>
<feature type="transmembrane region" description="Helical" evidence="1">
    <location>
        <begin position="12"/>
        <end position="34"/>
    </location>
</feature>
<keyword evidence="1" id="KW-0472">Membrane</keyword>
<evidence type="ECO:0000256" key="1">
    <source>
        <dbReference type="SAM" id="Phobius"/>
    </source>
</evidence>
<dbReference type="RefSeq" id="WP_063242902.1">
    <property type="nucleotide sequence ID" value="NZ_CP168967.1"/>
</dbReference>
<evidence type="ECO:0000313" key="2">
    <source>
        <dbReference type="EMBL" id="KYG69985.1"/>
    </source>
</evidence>
<dbReference type="OrthoDB" id="5296141at2"/>
<sequence>MNSEVGAFALRQVLASTAVVGPILILIGLCYYLFKQDKRSVLLYLGAGVVCTVVGAFCLYSELRAESGSSPEVQRAAK</sequence>
<keyword evidence="1" id="KW-0812">Transmembrane</keyword>